<evidence type="ECO:0000313" key="12">
    <source>
        <dbReference type="Proteomes" id="UP001168338"/>
    </source>
</evidence>
<dbReference type="PROSITE" id="PS50112">
    <property type="entry name" value="PAS"/>
    <property type="match status" value="2"/>
</dbReference>
<name>A0ABT8MB70_9EURY</name>
<dbReference type="PRINTS" id="PR00344">
    <property type="entry name" value="BCTRLSENSOR"/>
</dbReference>
<dbReference type="SMART" id="SM00091">
    <property type="entry name" value="PAS"/>
    <property type="match status" value="2"/>
</dbReference>
<feature type="domain" description="PAS" evidence="9">
    <location>
        <begin position="123"/>
        <end position="168"/>
    </location>
</feature>
<dbReference type="InterPro" id="IPR000014">
    <property type="entry name" value="PAS"/>
</dbReference>
<comment type="caution">
    <text evidence="11">The sequence shown here is derived from an EMBL/GenBank/DDBJ whole genome shotgun (WGS) entry which is preliminary data.</text>
</comment>
<evidence type="ECO:0000256" key="6">
    <source>
        <dbReference type="ARBA" id="ARBA00023012"/>
    </source>
</evidence>
<feature type="domain" description="Histidine kinase" evidence="8">
    <location>
        <begin position="382"/>
        <end position="599"/>
    </location>
</feature>
<feature type="transmembrane region" description="Helical" evidence="7">
    <location>
        <begin position="21"/>
        <end position="42"/>
    </location>
</feature>
<dbReference type="SMART" id="SM00388">
    <property type="entry name" value="HisKA"/>
    <property type="match status" value="1"/>
</dbReference>
<feature type="domain" description="PAS" evidence="9">
    <location>
        <begin position="244"/>
        <end position="314"/>
    </location>
</feature>
<accession>A0ABT8MB70</accession>
<dbReference type="InterPro" id="IPR035965">
    <property type="entry name" value="PAS-like_dom_sf"/>
</dbReference>
<gene>
    <name evidence="11" type="ORF">FGU65_09840</name>
</gene>
<organism evidence="11 12">
    <name type="scientific">Methanoculleus frigidifontis</name>
    <dbReference type="NCBI Taxonomy" id="2584085"/>
    <lineage>
        <taxon>Archaea</taxon>
        <taxon>Methanobacteriati</taxon>
        <taxon>Methanobacteriota</taxon>
        <taxon>Stenosarchaea group</taxon>
        <taxon>Methanomicrobia</taxon>
        <taxon>Methanomicrobiales</taxon>
        <taxon>Methanomicrobiaceae</taxon>
        <taxon>Methanoculleus</taxon>
    </lineage>
</organism>
<dbReference type="CDD" id="cd00075">
    <property type="entry name" value="HATPase"/>
    <property type="match status" value="1"/>
</dbReference>
<dbReference type="Pfam" id="PF00512">
    <property type="entry name" value="HisKA"/>
    <property type="match status" value="1"/>
</dbReference>
<feature type="transmembrane region" description="Helical" evidence="7">
    <location>
        <begin position="48"/>
        <end position="65"/>
    </location>
</feature>
<dbReference type="InterPro" id="IPR036890">
    <property type="entry name" value="HATPase_C_sf"/>
</dbReference>
<evidence type="ECO:0000256" key="3">
    <source>
        <dbReference type="ARBA" id="ARBA00022553"/>
    </source>
</evidence>
<dbReference type="InterPro" id="IPR013656">
    <property type="entry name" value="PAS_4"/>
</dbReference>
<evidence type="ECO:0000259" key="10">
    <source>
        <dbReference type="PROSITE" id="PS50113"/>
    </source>
</evidence>
<protein>
    <recommendedName>
        <fullName evidence="2">histidine kinase</fullName>
        <ecNumber evidence="2">2.7.13.3</ecNumber>
    </recommendedName>
</protein>
<keyword evidence="3" id="KW-0597">Phosphoprotein</keyword>
<dbReference type="PROSITE" id="PS50113">
    <property type="entry name" value="PAC"/>
    <property type="match status" value="1"/>
</dbReference>
<dbReference type="InterPro" id="IPR005467">
    <property type="entry name" value="His_kinase_dom"/>
</dbReference>
<dbReference type="Pfam" id="PF08448">
    <property type="entry name" value="PAS_4"/>
    <property type="match status" value="1"/>
</dbReference>
<dbReference type="InterPro" id="IPR000700">
    <property type="entry name" value="PAS-assoc_C"/>
</dbReference>
<dbReference type="RefSeq" id="WP_301664460.1">
    <property type="nucleotide sequence ID" value="NZ_VCYH01000006.1"/>
</dbReference>
<dbReference type="Gene3D" id="1.10.287.130">
    <property type="match status" value="1"/>
</dbReference>
<dbReference type="GO" id="GO:0016301">
    <property type="term" value="F:kinase activity"/>
    <property type="evidence" value="ECO:0007669"/>
    <property type="project" value="UniProtKB-KW"/>
</dbReference>
<evidence type="ECO:0000259" key="8">
    <source>
        <dbReference type="PROSITE" id="PS50109"/>
    </source>
</evidence>
<evidence type="ECO:0000256" key="2">
    <source>
        <dbReference type="ARBA" id="ARBA00012438"/>
    </source>
</evidence>
<evidence type="ECO:0000256" key="4">
    <source>
        <dbReference type="ARBA" id="ARBA00022679"/>
    </source>
</evidence>
<dbReference type="SUPFAM" id="SSF55874">
    <property type="entry name" value="ATPase domain of HSP90 chaperone/DNA topoisomerase II/histidine kinase"/>
    <property type="match status" value="1"/>
</dbReference>
<feature type="domain" description="PAC" evidence="10">
    <location>
        <begin position="315"/>
        <end position="368"/>
    </location>
</feature>
<proteinExistence type="predicted"/>
<feature type="transmembrane region" description="Helical" evidence="7">
    <location>
        <begin position="72"/>
        <end position="90"/>
    </location>
</feature>
<dbReference type="Pfam" id="PF13188">
    <property type="entry name" value="PAS_8"/>
    <property type="match status" value="1"/>
</dbReference>
<dbReference type="SUPFAM" id="SSF47384">
    <property type="entry name" value="Homodimeric domain of signal transducing histidine kinase"/>
    <property type="match status" value="1"/>
</dbReference>
<dbReference type="Proteomes" id="UP001168338">
    <property type="component" value="Unassembled WGS sequence"/>
</dbReference>
<dbReference type="PROSITE" id="PS50109">
    <property type="entry name" value="HIS_KIN"/>
    <property type="match status" value="1"/>
</dbReference>
<comment type="catalytic activity">
    <reaction evidence="1">
        <text>ATP + protein L-histidine = ADP + protein N-phospho-L-histidine.</text>
        <dbReference type="EC" id="2.7.13.3"/>
    </reaction>
</comment>
<dbReference type="Pfam" id="PF02518">
    <property type="entry name" value="HATPase_c"/>
    <property type="match status" value="1"/>
</dbReference>
<evidence type="ECO:0000259" key="9">
    <source>
        <dbReference type="PROSITE" id="PS50112"/>
    </source>
</evidence>
<dbReference type="InterPro" id="IPR003594">
    <property type="entry name" value="HATPase_dom"/>
</dbReference>
<keyword evidence="7" id="KW-0812">Transmembrane</keyword>
<keyword evidence="12" id="KW-1185">Reference proteome</keyword>
<dbReference type="InterPro" id="IPR003661">
    <property type="entry name" value="HisK_dim/P_dom"/>
</dbReference>
<dbReference type="CDD" id="cd00130">
    <property type="entry name" value="PAS"/>
    <property type="match status" value="1"/>
</dbReference>
<dbReference type="InterPro" id="IPR004358">
    <property type="entry name" value="Sig_transdc_His_kin-like_C"/>
</dbReference>
<dbReference type="EMBL" id="VCYH01000006">
    <property type="protein sequence ID" value="MDN7025188.1"/>
    <property type="molecule type" value="Genomic_DNA"/>
</dbReference>
<sequence length="599" mass="67182">MPENRSTHLVLWENLYSEGDLVKMVVILALVLVSLMVTVCALGNHVEQYYPLVYCLPIVLISLWFPRQGLKVTSVLVAGFLLIHLHYFTIGSSVDLISLGLYSSLFFWMLGATSLFTKNTHLAVSRYKRLIEEADDARFLCDTGTLRILAVNRRCAEIFGCEPYELLGVPPETLWADAAELQRFADAMRREGYVGNLEQTFLTRSGDFHAVLLSCRSLPPDTLYECSVVDIGQFRSERDQLLKSNGRLQSLIHQSHDLIFMQDADGRFLHFYWVRAEENGIDPAVIVGKRMDALLPSDAAERHALQLAEVIETRRATTYDLTCDFNGSSHVFSVTLSPMLGGGGNLIGIVGVARDVTEVKQQKMVCMQLEWEIDHWKEFLTTAAHELRTPLQPIIGYLRLMLDDPDYYGLNEEACRILALCLESSGHERAVVDKMLDLSLLAMEHVELHIADVDLRALIDTVVLDGGYDQQAEIANEVPENLYIRGDSDRMYQVLGSLISNAVKYNSPPKNVWIRYTESNQNHYIMVTDNGIGIPYEVLGSIFRPFYVGDATQLNRECGRLGLGLSIAKKYVQMHGGEITVASDVGAGSTFTIRISKEV</sequence>
<keyword evidence="4" id="KW-0808">Transferase</keyword>
<keyword evidence="6" id="KW-0902">Two-component regulatory system</keyword>
<dbReference type="SUPFAM" id="SSF55785">
    <property type="entry name" value="PYP-like sensor domain (PAS domain)"/>
    <property type="match status" value="2"/>
</dbReference>
<dbReference type="PANTHER" id="PTHR43711:SF1">
    <property type="entry name" value="HISTIDINE KINASE 1"/>
    <property type="match status" value="1"/>
</dbReference>
<dbReference type="InterPro" id="IPR050736">
    <property type="entry name" value="Sensor_HK_Regulatory"/>
</dbReference>
<evidence type="ECO:0000256" key="5">
    <source>
        <dbReference type="ARBA" id="ARBA00022777"/>
    </source>
</evidence>
<dbReference type="EC" id="2.7.13.3" evidence="2"/>
<keyword evidence="7" id="KW-1133">Transmembrane helix</keyword>
<dbReference type="Gene3D" id="3.30.565.10">
    <property type="entry name" value="Histidine kinase-like ATPase, C-terminal domain"/>
    <property type="match status" value="1"/>
</dbReference>
<dbReference type="PANTHER" id="PTHR43711">
    <property type="entry name" value="TWO-COMPONENT HISTIDINE KINASE"/>
    <property type="match status" value="1"/>
</dbReference>
<dbReference type="NCBIfam" id="TIGR00229">
    <property type="entry name" value="sensory_box"/>
    <property type="match status" value="2"/>
</dbReference>
<evidence type="ECO:0000256" key="1">
    <source>
        <dbReference type="ARBA" id="ARBA00000085"/>
    </source>
</evidence>
<dbReference type="InterPro" id="IPR036097">
    <property type="entry name" value="HisK_dim/P_sf"/>
</dbReference>
<reference evidence="11" key="1">
    <citation type="submission" date="2019-05" db="EMBL/GenBank/DDBJ databases">
        <title>Methanoculleus sp. FWC-SCC1, a methanogenic archaeon isolated from deep marine cold seep.</title>
        <authorList>
            <person name="Chen Y.-W."/>
            <person name="Chen S.-C."/>
            <person name="Teng N.-H."/>
            <person name="Lai M.-C."/>
        </authorList>
    </citation>
    <scope>NUCLEOTIDE SEQUENCE</scope>
    <source>
        <strain evidence="11">FWC-SCC1</strain>
    </source>
</reference>
<dbReference type="SMART" id="SM00387">
    <property type="entry name" value="HATPase_c"/>
    <property type="match status" value="1"/>
</dbReference>
<keyword evidence="5 11" id="KW-0418">Kinase</keyword>
<evidence type="ECO:0000256" key="7">
    <source>
        <dbReference type="SAM" id="Phobius"/>
    </source>
</evidence>
<evidence type="ECO:0000313" key="11">
    <source>
        <dbReference type="EMBL" id="MDN7025188.1"/>
    </source>
</evidence>
<dbReference type="CDD" id="cd00082">
    <property type="entry name" value="HisKA"/>
    <property type="match status" value="1"/>
</dbReference>
<keyword evidence="7" id="KW-0472">Membrane</keyword>
<dbReference type="Gene3D" id="3.30.450.20">
    <property type="entry name" value="PAS domain"/>
    <property type="match status" value="2"/>
</dbReference>